<comment type="similarity">
    <text evidence="2 5">Belongs to the CMC family.</text>
</comment>
<dbReference type="RefSeq" id="XP_031573937.1">
    <property type="nucleotide sequence ID" value="XM_031718077.1"/>
</dbReference>
<sequence>MHPLLAPHLHNKCLELIEMLNKCHDEHRFGKFLGKCNDIERNLQRCLKAESKERRQRNMEESKKRKEKFRKFCSET</sequence>
<dbReference type="Pfam" id="PF08583">
    <property type="entry name" value="Cmc1"/>
    <property type="match status" value="1"/>
</dbReference>
<reference evidence="8" key="1">
    <citation type="submission" date="2025-08" db="UniProtKB">
        <authorList>
            <consortium name="RefSeq"/>
        </authorList>
    </citation>
    <scope>IDENTIFICATION</scope>
    <source>
        <tissue evidence="8">Tentacle</tissue>
    </source>
</reference>
<proteinExistence type="inferred from homology"/>
<dbReference type="PANTHER" id="PTHR22977:SF1">
    <property type="entry name" value="COX ASSEMBLY MITOCHONDRIAL PROTEIN 2 HOMOLOG"/>
    <property type="match status" value="1"/>
</dbReference>
<dbReference type="PROSITE" id="PS51808">
    <property type="entry name" value="CHCH"/>
    <property type="match status" value="1"/>
</dbReference>
<protein>
    <recommendedName>
        <fullName evidence="5">COX assembly mitochondrial protein</fullName>
    </recommendedName>
</protein>
<feature type="region of interest" description="Disordered" evidence="6">
    <location>
        <begin position="51"/>
        <end position="76"/>
    </location>
</feature>
<evidence type="ECO:0000256" key="1">
    <source>
        <dbReference type="ARBA" id="ARBA00004173"/>
    </source>
</evidence>
<evidence type="ECO:0000313" key="7">
    <source>
        <dbReference type="Proteomes" id="UP000515163"/>
    </source>
</evidence>
<accession>A0A6P8J2T9</accession>
<evidence type="ECO:0000256" key="6">
    <source>
        <dbReference type="SAM" id="MobiDB-lite"/>
    </source>
</evidence>
<gene>
    <name evidence="8" type="primary">LOC116307772</name>
</gene>
<evidence type="ECO:0000313" key="8">
    <source>
        <dbReference type="RefSeq" id="XP_031573937.1"/>
    </source>
</evidence>
<dbReference type="FunCoup" id="A0A6P8J2T9">
    <property type="interactions" value="421"/>
</dbReference>
<dbReference type="GO" id="GO:0005739">
    <property type="term" value="C:mitochondrion"/>
    <property type="evidence" value="ECO:0007669"/>
    <property type="project" value="UniProtKB-SubCell"/>
</dbReference>
<keyword evidence="4" id="KW-1015">Disulfide bond</keyword>
<evidence type="ECO:0000256" key="2">
    <source>
        <dbReference type="ARBA" id="ARBA00007347"/>
    </source>
</evidence>
<keyword evidence="7" id="KW-1185">Reference proteome</keyword>
<evidence type="ECO:0000256" key="5">
    <source>
        <dbReference type="RuleBase" id="RU364104"/>
    </source>
</evidence>
<name>A0A6P8J2T9_ACTTE</name>
<dbReference type="InParanoid" id="A0A6P8J2T9"/>
<dbReference type="Proteomes" id="UP000515163">
    <property type="component" value="Unplaced"/>
</dbReference>
<evidence type="ECO:0000256" key="3">
    <source>
        <dbReference type="ARBA" id="ARBA00023128"/>
    </source>
</evidence>
<dbReference type="InterPro" id="IPR013892">
    <property type="entry name" value="Cyt_c_biogenesis_Cmc1-like"/>
</dbReference>
<keyword evidence="3 5" id="KW-0496">Mitochondrion</keyword>
<dbReference type="OrthoDB" id="532630at2759"/>
<evidence type="ECO:0000256" key="4">
    <source>
        <dbReference type="ARBA" id="ARBA00023157"/>
    </source>
</evidence>
<dbReference type="KEGG" id="aten:116307772"/>
<dbReference type="PANTHER" id="PTHR22977">
    <property type="entry name" value="COX ASSEMBLY MITOCHONDRIAL PROTEIN"/>
    <property type="match status" value="1"/>
</dbReference>
<comment type="subcellular location">
    <subcellularLocation>
        <location evidence="1 5">Mitochondrion</location>
    </subcellularLocation>
</comment>
<dbReference type="GeneID" id="116307772"/>
<organism evidence="7 8">
    <name type="scientific">Actinia tenebrosa</name>
    <name type="common">Australian red waratah sea anemone</name>
    <dbReference type="NCBI Taxonomy" id="6105"/>
    <lineage>
        <taxon>Eukaryota</taxon>
        <taxon>Metazoa</taxon>
        <taxon>Cnidaria</taxon>
        <taxon>Anthozoa</taxon>
        <taxon>Hexacorallia</taxon>
        <taxon>Actiniaria</taxon>
        <taxon>Actiniidae</taxon>
        <taxon>Actinia</taxon>
    </lineage>
</organism>
<dbReference type="AlphaFoldDB" id="A0A6P8J2T9"/>